<evidence type="ECO:0000313" key="2">
    <source>
        <dbReference type="Proteomes" id="UP001525961"/>
    </source>
</evidence>
<reference evidence="1 2" key="1">
    <citation type="journal article" date="2022" name="Front. Microbiol.">
        <title>High genomic differentiation and limited gene flow indicate recent cryptic speciation within the genus Laspinema (cyanobacteria).</title>
        <authorList>
            <person name="Stanojkovic A."/>
            <person name="Skoupy S."/>
            <person name="Skaloud P."/>
            <person name="Dvorak P."/>
        </authorList>
    </citation>
    <scope>NUCLEOTIDE SEQUENCE [LARGE SCALE GENOMIC DNA]</scope>
    <source>
        <strain evidence="1 2">D3b</strain>
    </source>
</reference>
<evidence type="ECO:0000313" key="1">
    <source>
        <dbReference type="EMBL" id="MCT7981211.1"/>
    </source>
</evidence>
<dbReference type="RefSeq" id="WP_261237399.1">
    <property type="nucleotide sequence ID" value="NZ_JAMXFA010000056.1"/>
</dbReference>
<accession>A0ABT2NFE3</accession>
<sequence length="204" mass="21725">MALRPGPLPGFYVEAITGIAKDKTAGNLNDFTNERCYIKDCVAKWLGLSIATPRVGTFSNTGTGGQTNAGKEFAIKGQRGSYQYKILLIPGTPIPVQYYDPATGTLKAESIARNSFSISLSRTIGVAELRAWLINKVGADGKGTLNGDAANKIMGLVTPWDRKYIWRTPLIPEPAFGEMNTNVYLTSNSNSVGSGGPSPTPPPG</sequence>
<dbReference type="Proteomes" id="UP001525961">
    <property type="component" value="Unassembled WGS sequence"/>
</dbReference>
<comment type="caution">
    <text evidence="1">The sequence shown here is derived from an EMBL/GenBank/DDBJ whole genome shotgun (WGS) entry which is preliminary data.</text>
</comment>
<keyword evidence="2" id="KW-1185">Reference proteome</keyword>
<gene>
    <name evidence="1" type="ORF">NG792_26135</name>
</gene>
<name>A0ABT2NFE3_9CYAN</name>
<protein>
    <submittedName>
        <fullName evidence="1">Uncharacterized protein</fullName>
    </submittedName>
</protein>
<dbReference type="EMBL" id="JAMXFA010000056">
    <property type="protein sequence ID" value="MCT7981211.1"/>
    <property type="molecule type" value="Genomic_DNA"/>
</dbReference>
<proteinExistence type="predicted"/>
<organism evidence="1 2">
    <name type="scientific">Laspinema olomoucense D3b</name>
    <dbReference type="NCBI Taxonomy" id="2953688"/>
    <lineage>
        <taxon>Bacteria</taxon>
        <taxon>Bacillati</taxon>
        <taxon>Cyanobacteriota</taxon>
        <taxon>Cyanophyceae</taxon>
        <taxon>Oscillatoriophycideae</taxon>
        <taxon>Oscillatoriales</taxon>
        <taxon>Laspinemataceae</taxon>
        <taxon>Laspinema</taxon>
        <taxon>Laspinema olomoucense</taxon>
    </lineage>
</organism>